<dbReference type="KEGG" id="mtr:25484284"/>
<reference evidence="8" key="5">
    <citation type="journal article" date="2018" name="Nat. Plants">
        <title>Whole-genome landscape of Medicago truncatula symbiotic genes.</title>
        <authorList>
            <person name="Pecrix Y."/>
            <person name="Gamas P."/>
            <person name="Carrere S."/>
        </authorList>
    </citation>
    <scope>NUCLEOTIDE SEQUENCE</scope>
    <source>
        <tissue evidence="8">Leaves</tissue>
    </source>
</reference>
<keyword evidence="10" id="KW-1185">Reference proteome</keyword>
<evidence type="ECO:0000313" key="7">
    <source>
        <dbReference type="EMBL" id="KEH42547.1"/>
    </source>
</evidence>
<dbReference type="AlphaFoldDB" id="A0A072VL42"/>
<dbReference type="InterPro" id="IPR005123">
    <property type="entry name" value="Oxoglu/Fe-dep_dioxygenase_dom"/>
</dbReference>
<dbReference type="Gene3D" id="2.60.120.330">
    <property type="entry name" value="B-lactam Antibiotic, Isopenicillin N Synthase, Chain"/>
    <property type="match status" value="1"/>
</dbReference>
<keyword evidence="3" id="KW-0847">Vitamin C</keyword>
<dbReference type="Pfam" id="PF14226">
    <property type="entry name" value="DIOX_N"/>
    <property type="match status" value="1"/>
</dbReference>
<dbReference type="InterPro" id="IPR027443">
    <property type="entry name" value="IPNS-like_sf"/>
</dbReference>
<feature type="domain" description="Fe2OG dioxygenase" evidence="6">
    <location>
        <begin position="189"/>
        <end position="290"/>
    </location>
</feature>
<sequence>MEKLISNWSNVQSVPENYIFPLETRPGEDLNIPVNNNIPIIDLNEAQNGDRDHTIQQIIKAAQEFGFFQVLNHGISKNEMKETMSIFKEVFEMRYEYKKNLYLDDDLKTCKIFTSSLRYESEKVHLWRDSLRHPSHPLEQWIHLWPENPMRYRECVGDFSIKIKELGSRILDLISKGIGLKCGYFENDLAGSMITSINHYPPCPEPSLTLGLPKHKDAYLITILMQDDVSGLQVLKDGNWINVEPLTHAFVINIGHVLEIISKGKLKSAEHRAVTNSTYSRTSAAFFIAPSDDCLIEPAQDLPDDNNQPALRSFKYKEFLKQFFDTNGDTDLLLKPFEVPNN</sequence>
<dbReference type="Gramene" id="rna3932">
    <property type="protein sequence ID" value="RHN80056.1"/>
    <property type="gene ID" value="gene3932"/>
</dbReference>
<dbReference type="Proteomes" id="UP000002051">
    <property type="component" value="Unassembled WGS sequence"/>
</dbReference>
<evidence type="ECO:0000313" key="11">
    <source>
        <dbReference type="Proteomes" id="UP000265566"/>
    </source>
</evidence>
<dbReference type="InterPro" id="IPR050295">
    <property type="entry name" value="Plant_2OG-oxidoreductases"/>
</dbReference>
<dbReference type="OrthoDB" id="406156at2759"/>
<gene>
    <name evidence="9" type="primary">25484284</name>
    <name evidence="7" type="ordered locus">MTR_1g070080</name>
    <name evidence="8" type="ORF">MtrunA17_Chr1g0184101</name>
</gene>
<evidence type="ECO:0000256" key="4">
    <source>
        <dbReference type="ARBA" id="ARBA00023004"/>
    </source>
</evidence>
<protein>
    <submittedName>
        <fullName evidence="7">2OG-Fe(II) oxygenase family oxidoreductase</fullName>
    </submittedName>
    <submittedName>
        <fullName evidence="8">Putative 6-beta-hydroxyhyoscyamine epoxidase</fullName>
        <ecNumber evidence="8">1.14.20.13</ecNumber>
    </submittedName>
</protein>
<reference evidence="9" key="3">
    <citation type="submission" date="2015-04" db="UniProtKB">
        <authorList>
            <consortium name="EnsemblPlants"/>
        </authorList>
    </citation>
    <scope>IDENTIFICATION</scope>
    <source>
        <strain evidence="9">cv. Jemalong A17</strain>
    </source>
</reference>
<dbReference type="Pfam" id="PF03171">
    <property type="entry name" value="2OG-FeII_Oxy"/>
    <property type="match status" value="1"/>
</dbReference>
<dbReference type="HOGENOM" id="CLU_010119_16_4_1"/>
<dbReference type="EC" id="1.14.20.13" evidence="8"/>
<dbReference type="InterPro" id="IPR044861">
    <property type="entry name" value="IPNS-like_FE2OG_OXY"/>
</dbReference>
<evidence type="ECO:0000256" key="2">
    <source>
        <dbReference type="ARBA" id="ARBA00022723"/>
    </source>
</evidence>
<evidence type="ECO:0000313" key="8">
    <source>
        <dbReference type="EMBL" id="RHN80056.1"/>
    </source>
</evidence>
<evidence type="ECO:0000256" key="3">
    <source>
        <dbReference type="ARBA" id="ARBA00022896"/>
    </source>
</evidence>
<dbReference type="InterPro" id="IPR026992">
    <property type="entry name" value="DIOX_N"/>
</dbReference>
<organism evidence="7 10">
    <name type="scientific">Medicago truncatula</name>
    <name type="common">Barrel medic</name>
    <name type="synonym">Medicago tribuloides</name>
    <dbReference type="NCBI Taxonomy" id="3880"/>
    <lineage>
        <taxon>Eukaryota</taxon>
        <taxon>Viridiplantae</taxon>
        <taxon>Streptophyta</taxon>
        <taxon>Embryophyta</taxon>
        <taxon>Tracheophyta</taxon>
        <taxon>Spermatophyta</taxon>
        <taxon>Magnoliopsida</taxon>
        <taxon>eudicotyledons</taxon>
        <taxon>Gunneridae</taxon>
        <taxon>Pentapetalae</taxon>
        <taxon>rosids</taxon>
        <taxon>fabids</taxon>
        <taxon>Fabales</taxon>
        <taxon>Fabaceae</taxon>
        <taxon>Papilionoideae</taxon>
        <taxon>50 kb inversion clade</taxon>
        <taxon>NPAAA clade</taxon>
        <taxon>Hologalegina</taxon>
        <taxon>IRL clade</taxon>
        <taxon>Trifolieae</taxon>
        <taxon>Medicago</taxon>
    </lineage>
</organism>
<accession>A0A072VL42</accession>
<evidence type="ECO:0000313" key="10">
    <source>
        <dbReference type="Proteomes" id="UP000002051"/>
    </source>
</evidence>
<reference evidence="11" key="4">
    <citation type="journal article" date="2018" name="Nat. Plants">
        <title>Whole-genome landscape of Medicago truncatula symbiotic genes.</title>
        <authorList>
            <person name="Pecrix Y."/>
            <person name="Staton S.E."/>
            <person name="Sallet E."/>
            <person name="Lelandais-Briere C."/>
            <person name="Moreau S."/>
            <person name="Carrere S."/>
            <person name="Blein T."/>
            <person name="Jardinaud M.F."/>
            <person name="Latrasse D."/>
            <person name="Zouine M."/>
            <person name="Zahm M."/>
            <person name="Kreplak J."/>
            <person name="Mayjonade B."/>
            <person name="Satge C."/>
            <person name="Perez M."/>
            <person name="Cauet S."/>
            <person name="Marande W."/>
            <person name="Chantry-Darmon C."/>
            <person name="Lopez-Roques C."/>
            <person name="Bouchez O."/>
            <person name="Berard A."/>
            <person name="Debelle F."/>
            <person name="Munos S."/>
            <person name="Bendahmane A."/>
            <person name="Berges H."/>
            <person name="Niebel A."/>
            <person name="Buitink J."/>
            <person name="Frugier F."/>
            <person name="Benhamed M."/>
            <person name="Crespi M."/>
            <person name="Gouzy J."/>
            <person name="Gamas P."/>
        </authorList>
    </citation>
    <scope>NUCLEOTIDE SEQUENCE [LARGE SCALE GENOMIC DNA]</scope>
    <source>
        <strain evidence="11">cv. Jemalong A17</strain>
    </source>
</reference>
<comment type="similarity">
    <text evidence="1 5">Belongs to the iron/ascorbate-dependent oxidoreductase family.</text>
</comment>
<proteinExistence type="inferred from homology"/>
<dbReference type="GO" id="GO:0047594">
    <property type="term" value="F:6-beta-hydroxyhyoscyamine epoxidase activity"/>
    <property type="evidence" value="ECO:0007669"/>
    <property type="project" value="UniProtKB-EC"/>
</dbReference>
<dbReference type="EMBL" id="PSQE01000001">
    <property type="protein sequence ID" value="RHN80056.1"/>
    <property type="molecule type" value="Genomic_DNA"/>
</dbReference>
<name>A0A072VL42_MEDTR</name>
<dbReference type="GO" id="GO:0031418">
    <property type="term" value="F:L-ascorbic acid binding"/>
    <property type="evidence" value="ECO:0007669"/>
    <property type="project" value="UniProtKB-KW"/>
</dbReference>
<reference evidence="7 10" key="2">
    <citation type="journal article" date="2014" name="BMC Genomics">
        <title>An improved genome release (version Mt4.0) for the model legume Medicago truncatula.</title>
        <authorList>
            <person name="Tang H."/>
            <person name="Krishnakumar V."/>
            <person name="Bidwell S."/>
            <person name="Rosen B."/>
            <person name="Chan A."/>
            <person name="Zhou S."/>
            <person name="Gentzbittel L."/>
            <person name="Childs K.L."/>
            <person name="Yandell M."/>
            <person name="Gundlach H."/>
            <person name="Mayer K.F."/>
            <person name="Schwartz D.C."/>
            <person name="Town C.D."/>
        </authorList>
    </citation>
    <scope>GENOME REANNOTATION</scope>
    <source>
        <strain evidence="7">A17</strain>
        <strain evidence="9 10">cv. Jemalong A17</strain>
    </source>
</reference>
<dbReference type="PROSITE" id="PS51471">
    <property type="entry name" value="FE2OG_OXY"/>
    <property type="match status" value="1"/>
</dbReference>
<evidence type="ECO:0000313" key="9">
    <source>
        <dbReference type="EnsemblPlants" id="KEH42547"/>
    </source>
</evidence>
<evidence type="ECO:0000259" key="6">
    <source>
        <dbReference type="PROSITE" id="PS51471"/>
    </source>
</evidence>
<reference evidence="7 10" key="1">
    <citation type="journal article" date="2011" name="Nature">
        <title>The Medicago genome provides insight into the evolution of rhizobial symbioses.</title>
        <authorList>
            <person name="Young N.D."/>
            <person name="Debelle F."/>
            <person name="Oldroyd G.E."/>
            <person name="Geurts R."/>
            <person name="Cannon S.B."/>
            <person name="Udvardi M.K."/>
            <person name="Benedito V.A."/>
            <person name="Mayer K.F."/>
            <person name="Gouzy J."/>
            <person name="Schoof H."/>
            <person name="Van de Peer Y."/>
            <person name="Proost S."/>
            <person name="Cook D.R."/>
            <person name="Meyers B.C."/>
            <person name="Spannagl M."/>
            <person name="Cheung F."/>
            <person name="De Mita S."/>
            <person name="Krishnakumar V."/>
            <person name="Gundlach H."/>
            <person name="Zhou S."/>
            <person name="Mudge J."/>
            <person name="Bharti A.K."/>
            <person name="Murray J.D."/>
            <person name="Naoumkina M.A."/>
            <person name="Rosen B."/>
            <person name="Silverstein K.A."/>
            <person name="Tang H."/>
            <person name="Rombauts S."/>
            <person name="Zhao P.X."/>
            <person name="Zhou P."/>
            <person name="Barbe V."/>
            <person name="Bardou P."/>
            <person name="Bechner M."/>
            <person name="Bellec A."/>
            <person name="Berger A."/>
            <person name="Berges H."/>
            <person name="Bidwell S."/>
            <person name="Bisseling T."/>
            <person name="Choisne N."/>
            <person name="Couloux A."/>
            <person name="Denny R."/>
            <person name="Deshpande S."/>
            <person name="Dai X."/>
            <person name="Doyle J.J."/>
            <person name="Dudez A.M."/>
            <person name="Farmer A.D."/>
            <person name="Fouteau S."/>
            <person name="Franken C."/>
            <person name="Gibelin C."/>
            <person name="Gish J."/>
            <person name="Goldstein S."/>
            <person name="Gonzalez A.J."/>
            <person name="Green P.J."/>
            <person name="Hallab A."/>
            <person name="Hartog M."/>
            <person name="Hua A."/>
            <person name="Humphray S.J."/>
            <person name="Jeong D.H."/>
            <person name="Jing Y."/>
            <person name="Jocker A."/>
            <person name="Kenton S.M."/>
            <person name="Kim D.J."/>
            <person name="Klee K."/>
            <person name="Lai H."/>
            <person name="Lang C."/>
            <person name="Lin S."/>
            <person name="Macmil S.L."/>
            <person name="Magdelenat G."/>
            <person name="Matthews L."/>
            <person name="McCorrison J."/>
            <person name="Monaghan E.L."/>
            <person name="Mun J.H."/>
            <person name="Najar F.Z."/>
            <person name="Nicholson C."/>
            <person name="Noirot C."/>
            <person name="O'Bleness M."/>
            <person name="Paule C.R."/>
            <person name="Poulain J."/>
            <person name="Prion F."/>
            <person name="Qin B."/>
            <person name="Qu C."/>
            <person name="Retzel E.F."/>
            <person name="Riddle C."/>
            <person name="Sallet E."/>
            <person name="Samain S."/>
            <person name="Samson N."/>
            <person name="Sanders I."/>
            <person name="Saurat O."/>
            <person name="Scarpelli C."/>
            <person name="Schiex T."/>
            <person name="Segurens B."/>
            <person name="Severin A.J."/>
            <person name="Sherrier D.J."/>
            <person name="Shi R."/>
            <person name="Sims S."/>
            <person name="Singer S.R."/>
            <person name="Sinharoy S."/>
            <person name="Sterck L."/>
            <person name="Viollet A."/>
            <person name="Wang B.B."/>
            <person name="Wang K."/>
            <person name="Wang M."/>
            <person name="Wang X."/>
            <person name="Warfsmann J."/>
            <person name="Weissenbach J."/>
            <person name="White D.D."/>
            <person name="White J.D."/>
            <person name="Wiley G.B."/>
            <person name="Wincker P."/>
            <person name="Xing Y."/>
            <person name="Yang L."/>
            <person name="Yao Z."/>
            <person name="Ying F."/>
            <person name="Zhai J."/>
            <person name="Zhou L."/>
            <person name="Zuber A."/>
            <person name="Denarie J."/>
            <person name="Dixon R.A."/>
            <person name="May G.D."/>
            <person name="Schwartz D.C."/>
            <person name="Rogers J."/>
            <person name="Quetier F."/>
            <person name="Town C.D."/>
            <person name="Roe B.A."/>
        </authorList>
    </citation>
    <scope>NUCLEOTIDE SEQUENCE [LARGE SCALE GENOMIC DNA]</scope>
    <source>
        <strain evidence="7">A17</strain>
        <strain evidence="9 10">cv. Jemalong A17</strain>
    </source>
</reference>
<dbReference type="PANTHER" id="PTHR47991">
    <property type="entry name" value="OXOGLUTARATE/IRON-DEPENDENT DIOXYGENASE"/>
    <property type="match status" value="1"/>
</dbReference>
<keyword evidence="5 8" id="KW-0560">Oxidoreductase</keyword>
<dbReference type="SUPFAM" id="SSF51197">
    <property type="entry name" value="Clavaminate synthase-like"/>
    <property type="match status" value="1"/>
</dbReference>
<dbReference type="EnsemblPlants" id="KEH42547">
    <property type="protein sequence ID" value="KEH42547"/>
    <property type="gene ID" value="MTR_1g070080"/>
</dbReference>
<dbReference type="GO" id="GO:0046872">
    <property type="term" value="F:metal ion binding"/>
    <property type="evidence" value="ECO:0007669"/>
    <property type="project" value="UniProtKB-KW"/>
</dbReference>
<dbReference type="Proteomes" id="UP000265566">
    <property type="component" value="Chromosome 1"/>
</dbReference>
<evidence type="ECO:0000256" key="1">
    <source>
        <dbReference type="ARBA" id="ARBA00008056"/>
    </source>
</evidence>
<keyword evidence="4 5" id="KW-0408">Iron</keyword>
<keyword evidence="2 5" id="KW-0479">Metal-binding</keyword>
<dbReference type="EMBL" id="CM001217">
    <property type="protein sequence ID" value="KEH42547.1"/>
    <property type="molecule type" value="Genomic_DNA"/>
</dbReference>
<evidence type="ECO:0000256" key="5">
    <source>
        <dbReference type="RuleBase" id="RU003682"/>
    </source>
</evidence>